<organism evidence="3 4">
    <name type="scientific">Collinsella ihumii</name>
    <dbReference type="NCBI Taxonomy" id="1720204"/>
    <lineage>
        <taxon>Bacteria</taxon>
        <taxon>Bacillati</taxon>
        <taxon>Actinomycetota</taxon>
        <taxon>Coriobacteriia</taxon>
        <taxon>Coriobacteriales</taxon>
        <taxon>Coriobacteriaceae</taxon>
        <taxon>Collinsella</taxon>
    </lineage>
</organism>
<protein>
    <submittedName>
        <fullName evidence="3">Helix-turn-helix transcriptional regulator</fullName>
    </submittedName>
</protein>
<gene>
    <name evidence="3" type="ORF">K8U80_04080</name>
</gene>
<reference evidence="3" key="1">
    <citation type="journal article" date="2021" name="PeerJ">
        <title>Extensive microbial diversity within the chicken gut microbiome revealed by metagenomics and culture.</title>
        <authorList>
            <person name="Gilroy R."/>
            <person name="Ravi A."/>
            <person name="Getino M."/>
            <person name="Pursley I."/>
            <person name="Horton D.L."/>
            <person name="Alikhan N.F."/>
            <person name="Baker D."/>
            <person name="Gharbi K."/>
            <person name="Hall N."/>
            <person name="Watson M."/>
            <person name="Adriaenssens E.M."/>
            <person name="Foster-Nyarko E."/>
            <person name="Jarju S."/>
            <person name="Secka A."/>
            <person name="Antonio M."/>
            <person name="Oren A."/>
            <person name="Chaudhuri R.R."/>
            <person name="La Ragione R."/>
            <person name="Hildebrand F."/>
            <person name="Pallen M.J."/>
        </authorList>
    </citation>
    <scope>NUCLEOTIDE SEQUENCE</scope>
    <source>
        <strain evidence="3">ChiGjej2B2-7701</strain>
    </source>
</reference>
<reference evidence="3" key="2">
    <citation type="submission" date="2021-09" db="EMBL/GenBank/DDBJ databases">
        <authorList>
            <person name="Gilroy R."/>
        </authorList>
    </citation>
    <scope>NUCLEOTIDE SEQUENCE</scope>
    <source>
        <strain evidence="3">ChiGjej2B2-7701</strain>
    </source>
</reference>
<dbReference type="SMART" id="SM00530">
    <property type="entry name" value="HTH_XRE"/>
    <property type="match status" value="1"/>
</dbReference>
<comment type="caution">
    <text evidence="3">The sequence shown here is derived from an EMBL/GenBank/DDBJ whole genome shotgun (WGS) entry which is preliminary data.</text>
</comment>
<proteinExistence type="predicted"/>
<dbReference type="EMBL" id="DYVF01000029">
    <property type="protein sequence ID" value="HJG30558.1"/>
    <property type="molecule type" value="Genomic_DNA"/>
</dbReference>
<keyword evidence="1" id="KW-0238">DNA-binding</keyword>
<dbReference type="GO" id="GO:0003677">
    <property type="term" value="F:DNA binding"/>
    <property type="evidence" value="ECO:0007669"/>
    <property type="project" value="UniProtKB-KW"/>
</dbReference>
<dbReference type="PANTHER" id="PTHR46558">
    <property type="entry name" value="TRACRIPTIONAL REGULATORY PROTEIN-RELATED-RELATED"/>
    <property type="match status" value="1"/>
</dbReference>
<dbReference type="PANTHER" id="PTHR46558:SF13">
    <property type="entry name" value="HTH-TYPE TRANSCRIPTIONAL REGULATOR IMMR"/>
    <property type="match status" value="1"/>
</dbReference>
<dbReference type="AlphaFoldDB" id="A0A921IPY4"/>
<evidence type="ECO:0000259" key="2">
    <source>
        <dbReference type="PROSITE" id="PS50943"/>
    </source>
</evidence>
<evidence type="ECO:0000313" key="3">
    <source>
        <dbReference type="EMBL" id="HJG30558.1"/>
    </source>
</evidence>
<evidence type="ECO:0000256" key="1">
    <source>
        <dbReference type="ARBA" id="ARBA00023125"/>
    </source>
</evidence>
<dbReference type="PROSITE" id="PS50943">
    <property type="entry name" value="HTH_CROC1"/>
    <property type="match status" value="1"/>
</dbReference>
<sequence>MVLGNSLFHARKKAGLTQEEVAERLGVSRQTIGKWETDETLPDIRQSKRLATLYGVTLDELIEFDLDVSQVEEAIERSNEELEEKIDWTSAWAKKYPILAKYQGEVNIPLYARRIRQMLDELKAEHGYSELDAMLALKDILYGVWKQAKAAGVK</sequence>
<feature type="domain" description="HTH cro/C1-type" evidence="2">
    <location>
        <begin position="10"/>
        <end position="61"/>
    </location>
</feature>
<dbReference type="Proteomes" id="UP000746751">
    <property type="component" value="Unassembled WGS sequence"/>
</dbReference>
<dbReference type="CDD" id="cd00093">
    <property type="entry name" value="HTH_XRE"/>
    <property type="match status" value="1"/>
</dbReference>
<dbReference type="SUPFAM" id="SSF47413">
    <property type="entry name" value="lambda repressor-like DNA-binding domains"/>
    <property type="match status" value="1"/>
</dbReference>
<dbReference type="InterPro" id="IPR001387">
    <property type="entry name" value="Cro/C1-type_HTH"/>
</dbReference>
<accession>A0A921IPY4</accession>
<dbReference type="InterPro" id="IPR010982">
    <property type="entry name" value="Lambda_DNA-bd_dom_sf"/>
</dbReference>
<evidence type="ECO:0000313" key="4">
    <source>
        <dbReference type="Proteomes" id="UP000746751"/>
    </source>
</evidence>
<name>A0A921IPY4_9ACTN</name>
<dbReference type="Gene3D" id="1.10.260.40">
    <property type="entry name" value="lambda repressor-like DNA-binding domains"/>
    <property type="match status" value="1"/>
</dbReference>
<dbReference type="Pfam" id="PF01381">
    <property type="entry name" value="HTH_3"/>
    <property type="match status" value="1"/>
</dbReference>